<dbReference type="InterPro" id="IPR025665">
    <property type="entry name" value="Beta-barrel_OMP_2"/>
</dbReference>
<dbReference type="InterPro" id="IPR011250">
    <property type="entry name" value="OMP/PagP_B-barrel"/>
</dbReference>
<feature type="domain" description="Outer membrane protein beta-barrel" evidence="1">
    <location>
        <begin position="17"/>
        <end position="163"/>
    </location>
</feature>
<dbReference type="EMBL" id="WQLW01000005">
    <property type="protein sequence ID" value="MVO09152.1"/>
    <property type="molecule type" value="Genomic_DNA"/>
</dbReference>
<organism evidence="2 3">
    <name type="scientific">Flavobacterium profundi</name>
    <dbReference type="NCBI Taxonomy" id="1774945"/>
    <lineage>
        <taxon>Bacteria</taxon>
        <taxon>Pseudomonadati</taxon>
        <taxon>Bacteroidota</taxon>
        <taxon>Flavobacteriia</taxon>
        <taxon>Flavobacteriales</taxon>
        <taxon>Flavobacteriaceae</taxon>
        <taxon>Flavobacterium</taxon>
    </lineage>
</organism>
<reference evidence="3" key="1">
    <citation type="submission" date="2019-05" db="EMBL/GenBank/DDBJ databases">
        <title>Flavobacterium profundi sp. nov., isolated from a deep-sea seamount.</title>
        <authorList>
            <person name="Zhang D.-C."/>
        </authorList>
    </citation>
    <scope>NUCLEOTIDE SEQUENCE [LARGE SCALE GENOMIC DNA]</scope>
    <source>
        <strain evidence="3">TP390</strain>
    </source>
</reference>
<accession>A0A6I4ILE9</accession>
<name>A0A6I4ILE9_9FLAO</name>
<sequence length="185" mass="20091">MSFSSTIVFEFTSVKSQEVKFGAKAALNLSNLTGDVEDNSMKVGFQIGGLVEIKISDRFAVQPELVFSTQGAKFSDDFGDYDANLNYLNIPVMAKFYVAEGFSLEAGPQIGFLMSAKLKADGGDLDIKDETNSTDFGFNFGAGYDVTENINLGVRYSLGLSNINKDDELGDTKNSNIALAFAYKF</sequence>
<evidence type="ECO:0000259" key="1">
    <source>
        <dbReference type="Pfam" id="PF13568"/>
    </source>
</evidence>
<dbReference type="Pfam" id="PF13568">
    <property type="entry name" value="OMP_b-brl_2"/>
    <property type="match status" value="1"/>
</dbReference>
<dbReference type="Proteomes" id="UP000431264">
    <property type="component" value="Unassembled WGS sequence"/>
</dbReference>
<gene>
    <name evidence="2" type="ORF">GOQ30_08255</name>
</gene>
<evidence type="ECO:0000313" key="2">
    <source>
        <dbReference type="EMBL" id="MVO09152.1"/>
    </source>
</evidence>
<dbReference type="AlphaFoldDB" id="A0A6I4ILE9"/>
<protein>
    <submittedName>
        <fullName evidence="2">Outer membrane beta-barrel protein</fullName>
    </submittedName>
</protein>
<evidence type="ECO:0000313" key="3">
    <source>
        <dbReference type="Proteomes" id="UP000431264"/>
    </source>
</evidence>
<dbReference type="Gene3D" id="2.40.160.20">
    <property type="match status" value="1"/>
</dbReference>
<comment type="caution">
    <text evidence="2">The sequence shown here is derived from an EMBL/GenBank/DDBJ whole genome shotgun (WGS) entry which is preliminary data.</text>
</comment>
<dbReference type="SUPFAM" id="SSF56925">
    <property type="entry name" value="OMPA-like"/>
    <property type="match status" value="1"/>
</dbReference>
<keyword evidence="3" id="KW-1185">Reference proteome</keyword>
<proteinExistence type="predicted"/>